<reference evidence="1 2" key="1">
    <citation type="submission" date="2020-06" db="EMBL/GenBank/DDBJ databases">
        <title>Transcriptomic and genomic resources for Thalictrum thalictroides and T. hernandezii: Facilitating candidate gene discovery in an emerging model plant lineage.</title>
        <authorList>
            <person name="Arias T."/>
            <person name="Riano-Pachon D.M."/>
            <person name="Di Stilio V.S."/>
        </authorList>
    </citation>
    <scope>NUCLEOTIDE SEQUENCE [LARGE SCALE GENOMIC DNA]</scope>
    <source>
        <strain evidence="2">cv. WT478/WT964</strain>
        <tissue evidence="1">Leaves</tissue>
    </source>
</reference>
<dbReference type="EMBL" id="JABWDY010038543">
    <property type="protein sequence ID" value="KAF5179621.1"/>
    <property type="molecule type" value="Genomic_DNA"/>
</dbReference>
<protein>
    <submittedName>
        <fullName evidence="1">Uncharacterized protein</fullName>
    </submittedName>
</protein>
<dbReference type="AlphaFoldDB" id="A0A7J6V4G8"/>
<evidence type="ECO:0000313" key="1">
    <source>
        <dbReference type="EMBL" id="KAF5179621.1"/>
    </source>
</evidence>
<organism evidence="1 2">
    <name type="scientific">Thalictrum thalictroides</name>
    <name type="common">Rue-anemone</name>
    <name type="synonym">Anemone thalictroides</name>
    <dbReference type="NCBI Taxonomy" id="46969"/>
    <lineage>
        <taxon>Eukaryota</taxon>
        <taxon>Viridiplantae</taxon>
        <taxon>Streptophyta</taxon>
        <taxon>Embryophyta</taxon>
        <taxon>Tracheophyta</taxon>
        <taxon>Spermatophyta</taxon>
        <taxon>Magnoliopsida</taxon>
        <taxon>Ranunculales</taxon>
        <taxon>Ranunculaceae</taxon>
        <taxon>Thalictroideae</taxon>
        <taxon>Thalictrum</taxon>
    </lineage>
</organism>
<evidence type="ECO:0000313" key="2">
    <source>
        <dbReference type="Proteomes" id="UP000554482"/>
    </source>
</evidence>
<name>A0A7J6V4G8_THATH</name>
<keyword evidence="2" id="KW-1185">Reference proteome</keyword>
<sequence length="123" mass="14344">MCICIHYLGIHASPRYYIGPRRLPNSPFPWMLGWHDLHSRNKSNKKLSEIFHPKKGFVNVAYPLDITLEERVAANLQVVEAYQDLVQAEYEESSTSRPVSCKDISSIIFIQKCFQYDYTSKQF</sequence>
<accession>A0A7J6V4G8</accession>
<gene>
    <name evidence="1" type="ORF">FRX31_030794</name>
</gene>
<dbReference type="Proteomes" id="UP000554482">
    <property type="component" value="Unassembled WGS sequence"/>
</dbReference>
<comment type="caution">
    <text evidence="1">The sequence shown here is derived from an EMBL/GenBank/DDBJ whole genome shotgun (WGS) entry which is preliminary data.</text>
</comment>
<proteinExistence type="predicted"/>